<reference evidence="5" key="2">
    <citation type="journal article" date="2015" name="J. Biotechnol.">
        <title>The structure of the Cyberlindnera jadinii genome and its relation to Candida utilis analyzed by the occurrence of single nucleotide polymorphisms.</title>
        <authorList>
            <person name="Rupp O."/>
            <person name="Brinkrolf K."/>
            <person name="Buerth C."/>
            <person name="Kunigo M."/>
            <person name="Schneider J."/>
            <person name="Jaenicke S."/>
            <person name="Goesmann A."/>
            <person name="Puehler A."/>
            <person name="Jaeger K.-E."/>
            <person name="Ernst J.F."/>
        </authorList>
    </citation>
    <scope>NUCLEOTIDE SEQUENCE [LARGE SCALE GENOMIC DNA]</scope>
    <source>
        <strain evidence="5">ATCC 18201 / CBS 1600 / BCRC 20928 / JCM 3617 / NBRC 0987 / NRRL Y-1542</strain>
    </source>
</reference>
<feature type="domain" description="JmjC" evidence="2">
    <location>
        <begin position="276"/>
        <end position="441"/>
    </location>
</feature>
<reference evidence="4 6" key="3">
    <citation type="journal article" date="2016" name="Proc. Natl. Acad. Sci. U.S.A.">
        <title>Comparative genomics of biotechnologically important yeasts.</title>
        <authorList>
            <person name="Riley R."/>
            <person name="Haridas S."/>
            <person name="Wolfe K.H."/>
            <person name="Lopes M.R."/>
            <person name="Hittinger C.T."/>
            <person name="Goeker M."/>
            <person name="Salamov A.A."/>
            <person name="Wisecaver J.H."/>
            <person name="Long T.M."/>
            <person name="Calvey C.H."/>
            <person name="Aerts A.L."/>
            <person name="Barry K.W."/>
            <person name="Choi C."/>
            <person name="Clum A."/>
            <person name="Coughlan A.Y."/>
            <person name="Deshpande S."/>
            <person name="Douglass A.P."/>
            <person name="Hanson S.J."/>
            <person name="Klenk H.-P."/>
            <person name="LaButti K.M."/>
            <person name="Lapidus A."/>
            <person name="Lindquist E.A."/>
            <person name="Lipzen A.M."/>
            <person name="Meier-Kolthoff J.P."/>
            <person name="Ohm R.A."/>
            <person name="Otillar R.P."/>
            <person name="Pangilinan J.L."/>
            <person name="Peng Y."/>
            <person name="Rokas A."/>
            <person name="Rosa C.A."/>
            <person name="Scheuner C."/>
            <person name="Sibirny A.A."/>
            <person name="Slot J.C."/>
            <person name="Stielow J.B."/>
            <person name="Sun H."/>
            <person name="Kurtzman C.P."/>
            <person name="Blackwell M."/>
            <person name="Grigoriev I.V."/>
            <person name="Jeffries T.W."/>
        </authorList>
    </citation>
    <scope>NUCLEOTIDE SEQUENCE [LARGE SCALE GENOMIC DNA]</scope>
    <source>
        <strain evidence="6">ATCC 18201 / CBS 1600 / BCRC 20928 / JCM 3617 / NBRC 0987 / NRRL Y-1542</strain>
        <strain evidence="4">NRRL Y-1542</strain>
    </source>
</reference>
<evidence type="ECO:0000259" key="2">
    <source>
        <dbReference type="PROSITE" id="PS51184"/>
    </source>
</evidence>
<evidence type="ECO:0000313" key="4">
    <source>
        <dbReference type="EMBL" id="ODV72742.1"/>
    </source>
</evidence>
<dbReference type="InterPro" id="IPR001810">
    <property type="entry name" value="F-box_dom"/>
</dbReference>
<evidence type="ECO:0000256" key="1">
    <source>
        <dbReference type="SAM" id="MobiDB-lite"/>
    </source>
</evidence>
<dbReference type="OrthoDB" id="424465at2759"/>
<dbReference type="InterPro" id="IPR036047">
    <property type="entry name" value="F-box-like_dom_sf"/>
</dbReference>
<dbReference type="STRING" id="983966.A0A0H5C3I8"/>
<dbReference type="RefSeq" id="XP_020069781.1">
    <property type="nucleotide sequence ID" value="XM_020215301.1"/>
</dbReference>
<dbReference type="InterPro" id="IPR050910">
    <property type="entry name" value="JMJD6_ArgDemeth/LysHydrox"/>
</dbReference>
<dbReference type="AlphaFoldDB" id="A0A0H5C3I8"/>
<evidence type="ECO:0000313" key="3">
    <source>
        <dbReference type="EMBL" id="CEP22232.1"/>
    </source>
</evidence>
<evidence type="ECO:0000313" key="5">
    <source>
        <dbReference type="Proteomes" id="UP000038830"/>
    </source>
</evidence>
<dbReference type="OMA" id="WPAYKNW"/>
<proteinExistence type="predicted"/>
<dbReference type="EMBL" id="CDQK01000003">
    <property type="protein sequence ID" value="CEP22232.1"/>
    <property type="molecule type" value="Genomic_DNA"/>
</dbReference>
<dbReference type="PANTHER" id="PTHR12480:SF21">
    <property type="entry name" value="JMJC DOMAIN-CONTAINING PROTEIN 8"/>
    <property type="match status" value="1"/>
</dbReference>
<sequence>MTNDEPQVKKRNISRGISRNTTTNRHPLNVKPSGNSLIFSDKALKEERECQLGDFKSFDDELIMELLGYIRNPRDLKNLSLTSRVWYAYIYDEELWRKLYISRALKEEKEMGDDAPVPPLGIKYWNGSWRRTMLHLPEAKEAKIQLPDNLLCSDVLFRPYQCSQIDYDDLFKDIIEEEHESYLLKRTLNEKFGIPRYSEQWMTQERFNEDFTNKPFILTKESETRWPSWSLPELKSRFPTVKFRQESVQWPLEFYSQYFVSNSDESPLYLFDCQSSAMKQLVTEYKVPDIFKDDIFTVFNEQNCRPDYRWIIVGPTRSGSTFHKDPNATSAWNANLTGKKLWVMLPPGVKPPGVGTDDEESEVTSPVGVAEWVLSGFYNDSVKLALDGKCQIGITFPGECMYVPSGWWHTVINLEDSVALTQNFVPSGALGEALWFLKRKEDQVSGFHVKDLKKSIEKFVANNNVKGENMDVLKDWLKDVSNKTLDNEDVGECSHFAKLPIYEYFVELIKAKAEYANLLEDGMKTMEKLEKEERERSEPRVVPSKKWDQLVEQEHQSTSAFSFNFDESENDE</sequence>
<keyword evidence="6" id="KW-1185">Reference proteome</keyword>
<reference evidence="3" key="1">
    <citation type="submission" date="2014-12" db="EMBL/GenBank/DDBJ databases">
        <authorList>
            <person name="Jaenicke S."/>
        </authorList>
    </citation>
    <scope>NUCLEOTIDE SEQUENCE [LARGE SCALE GENOMIC DNA]</scope>
    <source>
        <strain evidence="3">CBS1600</strain>
    </source>
</reference>
<feature type="region of interest" description="Disordered" evidence="1">
    <location>
        <begin position="529"/>
        <end position="572"/>
    </location>
</feature>
<dbReference type="InterPro" id="IPR041667">
    <property type="entry name" value="Cupin_8"/>
</dbReference>
<dbReference type="Pfam" id="PF13621">
    <property type="entry name" value="Cupin_8"/>
    <property type="match status" value="1"/>
</dbReference>
<dbReference type="PROSITE" id="PS51184">
    <property type="entry name" value="JMJC"/>
    <property type="match status" value="1"/>
</dbReference>
<dbReference type="Gene3D" id="2.60.120.650">
    <property type="entry name" value="Cupin"/>
    <property type="match status" value="1"/>
</dbReference>
<dbReference type="GO" id="GO:0005634">
    <property type="term" value="C:nucleus"/>
    <property type="evidence" value="ECO:0007669"/>
    <property type="project" value="TreeGrafter"/>
</dbReference>
<dbReference type="Gene3D" id="1.20.1280.50">
    <property type="match status" value="1"/>
</dbReference>
<feature type="region of interest" description="Disordered" evidence="1">
    <location>
        <begin position="1"/>
        <end position="28"/>
    </location>
</feature>
<dbReference type="SUPFAM" id="SSF51197">
    <property type="entry name" value="Clavaminate synthase-like"/>
    <property type="match status" value="1"/>
</dbReference>
<name>A0A0H5C3I8_CYBJN</name>
<organism evidence="3 5">
    <name type="scientific">Cyberlindnera jadinii (strain ATCC 18201 / CBS 1600 / BCRC 20928 / JCM 3617 / NBRC 0987 / NRRL Y-1542)</name>
    <name type="common">Torula yeast</name>
    <name type="synonym">Candida utilis</name>
    <dbReference type="NCBI Taxonomy" id="983966"/>
    <lineage>
        <taxon>Eukaryota</taxon>
        <taxon>Fungi</taxon>
        <taxon>Dikarya</taxon>
        <taxon>Ascomycota</taxon>
        <taxon>Saccharomycotina</taxon>
        <taxon>Saccharomycetes</taxon>
        <taxon>Phaffomycetales</taxon>
        <taxon>Phaffomycetaceae</taxon>
        <taxon>Cyberlindnera</taxon>
    </lineage>
</organism>
<dbReference type="Proteomes" id="UP000038830">
    <property type="component" value="Unassembled WGS sequence"/>
</dbReference>
<dbReference type="GeneID" id="30989697"/>
<dbReference type="EMBL" id="KV453933">
    <property type="protein sequence ID" value="ODV72742.1"/>
    <property type="molecule type" value="Genomic_DNA"/>
</dbReference>
<dbReference type="SMART" id="SM00558">
    <property type="entry name" value="JmjC"/>
    <property type="match status" value="1"/>
</dbReference>
<feature type="compositionally biased region" description="Basic and acidic residues" evidence="1">
    <location>
        <begin position="529"/>
        <end position="555"/>
    </location>
</feature>
<dbReference type="Pfam" id="PF12937">
    <property type="entry name" value="F-box-like"/>
    <property type="match status" value="1"/>
</dbReference>
<dbReference type="Proteomes" id="UP000094389">
    <property type="component" value="Unassembled WGS sequence"/>
</dbReference>
<gene>
    <name evidence="3" type="ORF">BN1211_2524</name>
    <name evidence="4" type="ORF">CYBJADRAFT_168282</name>
</gene>
<dbReference type="GO" id="GO:0000987">
    <property type="term" value="F:cis-regulatory region sequence-specific DNA binding"/>
    <property type="evidence" value="ECO:0007669"/>
    <property type="project" value="TreeGrafter"/>
</dbReference>
<evidence type="ECO:0000313" key="6">
    <source>
        <dbReference type="Proteomes" id="UP000094389"/>
    </source>
</evidence>
<accession>A0A0H5C3I8</accession>
<accession>A0A1E4RZS0</accession>
<protein>
    <submittedName>
        <fullName evidence="4">Clavaminate synthase-like protein</fullName>
    </submittedName>
</protein>
<feature type="compositionally biased region" description="Polar residues" evidence="1">
    <location>
        <begin position="15"/>
        <end position="28"/>
    </location>
</feature>
<dbReference type="SUPFAM" id="SSF81383">
    <property type="entry name" value="F-box domain"/>
    <property type="match status" value="1"/>
</dbReference>
<dbReference type="InterPro" id="IPR003347">
    <property type="entry name" value="JmjC_dom"/>
</dbReference>
<dbReference type="PANTHER" id="PTHR12480">
    <property type="entry name" value="ARGININE DEMETHYLASE AND LYSYL-HYDROXYLASE JMJD"/>
    <property type="match status" value="1"/>
</dbReference>